<feature type="compositionally biased region" description="Basic residues" evidence="8">
    <location>
        <begin position="283"/>
        <end position="292"/>
    </location>
</feature>
<gene>
    <name evidence="10" type="ORF">C2845_PM01G48480</name>
</gene>
<comment type="function">
    <text evidence="6">Transcription factor. Interacts specifically with the W box (5'-(T)TGAC[CT]-3'), a frequently occurring elicitor-responsive cis-acting element.</text>
</comment>
<dbReference type="Proteomes" id="UP000275267">
    <property type="component" value="Unassembled WGS sequence"/>
</dbReference>
<proteinExistence type="inferred from homology"/>
<reference evidence="11" key="1">
    <citation type="journal article" date="2019" name="Nat. Commun.">
        <title>The genome of broomcorn millet.</title>
        <authorList>
            <person name="Zou C."/>
            <person name="Miki D."/>
            <person name="Li D."/>
            <person name="Tang Q."/>
            <person name="Xiao L."/>
            <person name="Rajput S."/>
            <person name="Deng P."/>
            <person name="Jia W."/>
            <person name="Huang R."/>
            <person name="Zhang M."/>
            <person name="Sun Y."/>
            <person name="Hu J."/>
            <person name="Fu X."/>
            <person name="Schnable P.S."/>
            <person name="Li F."/>
            <person name="Zhang H."/>
            <person name="Feng B."/>
            <person name="Zhu X."/>
            <person name="Liu R."/>
            <person name="Schnable J.C."/>
            <person name="Zhu J.-K."/>
            <person name="Zhang H."/>
        </authorList>
    </citation>
    <scope>NUCLEOTIDE SEQUENCE [LARGE SCALE GENOMIC DNA]</scope>
</reference>
<keyword evidence="3" id="KW-0238">DNA-binding</keyword>
<comment type="caution">
    <text evidence="10">The sequence shown here is derived from an EMBL/GenBank/DDBJ whole genome shotgun (WGS) entry which is preliminary data.</text>
</comment>
<keyword evidence="4" id="KW-0804">Transcription</keyword>
<feature type="region of interest" description="Disordered" evidence="8">
    <location>
        <begin position="388"/>
        <end position="408"/>
    </location>
</feature>
<evidence type="ECO:0000256" key="3">
    <source>
        <dbReference type="ARBA" id="ARBA00023125"/>
    </source>
</evidence>
<comment type="subcellular location">
    <subcellularLocation>
        <location evidence="1">Nucleus</location>
    </subcellularLocation>
</comment>
<keyword evidence="2" id="KW-0805">Transcription regulation</keyword>
<dbReference type="FunFam" id="2.20.25.80:FF:000005">
    <property type="entry name" value="probable WRKY transcription factor 14"/>
    <property type="match status" value="1"/>
</dbReference>
<dbReference type="AlphaFoldDB" id="A0A3L6TR82"/>
<dbReference type="OrthoDB" id="1937086at2759"/>
<feature type="region of interest" description="Disordered" evidence="8">
    <location>
        <begin position="105"/>
        <end position="141"/>
    </location>
</feature>
<dbReference type="SUPFAM" id="SSF118290">
    <property type="entry name" value="WRKY DNA-binding domain"/>
    <property type="match status" value="1"/>
</dbReference>
<feature type="region of interest" description="Disordered" evidence="8">
    <location>
        <begin position="24"/>
        <end position="50"/>
    </location>
</feature>
<evidence type="ECO:0000259" key="9">
    <source>
        <dbReference type="PROSITE" id="PS50811"/>
    </source>
</evidence>
<dbReference type="PANTHER" id="PTHR32096">
    <property type="entry name" value="WRKY TRANSCRIPTION FACTOR 30-RELATED-RELATED"/>
    <property type="match status" value="1"/>
</dbReference>
<dbReference type="PANTHER" id="PTHR32096:SF77">
    <property type="entry name" value="WRKY TRANSCRIPTION FACTOR 14-RELATED"/>
    <property type="match status" value="1"/>
</dbReference>
<evidence type="ECO:0000256" key="2">
    <source>
        <dbReference type="ARBA" id="ARBA00023015"/>
    </source>
</evidence>
<sequence>MCDFFWLSPADQGDLSDVVRASLQQQQQQPHLRLPATPAPAVRSHGSLGSRHLPEEEEELLLLQGRVSVNLGDDDHEAHLQQRLVVHGNGGMGLMVGSNALYPQHHPEAEGLANPQLLSGQPQPQLCASSSSFAEREDDDAANAPALPEKLALDTAMATHPHAPSIKRKNQTKKVVCIPAPVAPPPGVGGRPSTSGEVVPSDLWAWRKYGQKPIKGSPYPRGYYRCSSSKGCSARKQVERSRTDPSMLVITYTSDHNHPWPTQRNALAGSIRPAASSSSSSAKSHHHHHQHRSSAPSDAVPHPTPPHRHANNNVAVADNATDPPAGSITASVHHHQLLKQEVLDMDNLEPALLDAAAAADHDLGGMIADMDGALNVLCASSFHYSKKQQQHATAGHPEELPEEEDKQLLLDRDPFSFSLLDWVGASFGVGEAAANKGGYS</sequence>
<comment type="similarity">
    <text evidence="7">Belongs to the WRKY group II-e family.</text>
</comment>
<dbReference type="GO" id="GO:0000976">
    <property type="term" value="F:transcription cis-regulatory region binding"/>
    <property type="evidence" value="ECO:0007669"/>
    <property type="project" value="TreeGrafter"/>
</dbReference>
<name>A0A3L6TR82_PANMI</name>
<evidence type="ECO:0000256" key="8">
    <source>
        <dbReference type="SAM" id="MobiDB-lite"/>
    </source>
</evidence>
<evidence type="ECO:0000313" key="11">
    <source>
        <dbReference type="Proteomes" id="UP000275267"/>
    </source>
</evidence>
<evidence type="ECO:0000256" key="1">
    <source>
        <dbReference type="ARBA" id="ARBA00004123"/>
    </source>
</evidence>
<evidence type="ECO:0000313" key="10">
    <source>
        <dbReference type="EMBL" id="RLN42719.1"/>
    </source>
</evidence>
<dbReference type="InterPro" id="IPR044810">
    <property type="entry name" value="WRKY_plant"/>
</dbReference>
<protein>
    <submittedName>
        <fullName evidence="10">WRKY transcription factor 14</fullName>
    </submittedName>
</protein>
<keyword evidence="11" id="KW-1185">Reference proteome</keyword>
<dbReference type="GO" id="GO:0003700">
    <property type="term" value="F:DNA-binding transcription factor activity"/>
    <property type="evidence" value="ECO:0007669"/>
    <property type="project" value="InterPro"/>
</dbReference>
<dbReference type="Pfam" id="PF03106">
    <property type="entry name" value="WRKY"/>
    <property type="match status" value="1"/>
</dbReference>
<feature type="compositionally biased region" description="Low complexity" evidence="8">
    <location>
        <begin position="311"/>
        <end position="320"/>
    </location>
</feature>
<evidence type="ECO:0000256" key="7">
    <source>
        <dbReference type="ARBA" id="ARBA00060761"/>
    </source>
</evidence>
<dbReference type="InterPro" id="IPR036576">
    <property type="entry name" value="WRKY_dom_sf"/>
</dbReference>
<keyword evidence="5" id="KW-0539">Nucleus</keyword>
<dbReference type="EMBL" id="PQIB02000001">
    <property type="protein sequence ID" value="RLN42719.1"/>
    <property type="molecule type" value="Genomic_DNA"/>
</dbReference>
<dbReference type="PROSITE" id="PS50811">
    <property type="entry name" value="WRKY"/>
    <property type="match status" value="1"/>
</dbReference>
<dbReference type="SMART" id="SM00774">
    <property type="entry name" value="WRKY"/>
    <property type="match status" value="1"/>
</dbReference>
<dbReference type="GO" id="GO:0005634">
    <property type="term" value="C:nucleus"/>
    <property type="evidence" value="ECO:0007669"/>
    <property type="project" value="UniProtKB-SubCell"/>
</dbReference>
<accession>A0A3L6TR82</accession>
<evidence type="ECO:0000256" key="5">
    <source>
        <dbReference type="ARBA" id="ARBA00023242"/>
    </source>
</evidence>
<evidence type="ECO:0000256" key="4">
    <source>
        <dbReference type="ARBA" id="ARBA00023163"/>
    </source>
</evidence>
<feature type="region of interest" description="Disordered" evidence="8">
    <location>
        <begin position="270"/>
        <end position="328"/>
    </location>
</feature>
<evidence type="ECO:0000256" key="6">
    <source>
        <dbReference type="ARBA" id="ARBA00059805"/>
    </source>
</evidence>
<dbReference type="InterPro" id="IPR003657">
    <property type="entry name" value="WRKY_dom"/>
</dbReference>
<dbReference type="STRING" id="4540.A0A3L6TR82"/>
<feature type="compositionally biased region" description="Low complexity" evidence="8">
    <location>
        <begin position="115"/>
        <end position="126"/>
    </location>
</feature>
<feature type="domain" description="WRKY" evidence="9">
    <location>
        <begin position="195"/>
        <end position="261"/>
    </location>
</feature>
<dbReference type="Gene3D" id="2.20.25.80">
    <property type="entry name" value="WRKY domain"/>
    <property type="match status" value="1"/>
</dbReference>
<organism evidence="10 11">
    <name type="scientific">Panicum miliaceum</name>
    <name type="common">Proso millet</name>
    <name type="synonym">Broomcorn millet</name>
    <dbReference type="NCBI Taxonomy" id="4540"/>
    <lineage>
        <taxon>Eukaryota</taxon>
        <taxon>Viridiplantae</taxon>
        <taxon>Streptophyta</taxon>
        <taxon>Embryophyta</taxon>
        <taxon>Tracheophyta</taxon>
        <taxon>Spermatophyta</taxon>
        <taxon>Magnoliopsida</taxon>
        <taxon>Liliopsida</taxon>
        <taxon>Poales</taxon>
        <taxon>Poaceae</taxon>
        <taxon>PACMAD clade</taxon>
        <taxon>Panicoideae</taxon>
        <taxon>Panicodae</taxon>
        <taxon>Paniceae</taxon>
        <taxon>Panicinae</taxon>
        <taxon>Panicum</taxon>
        <taxon>Panicum sect. Panicum</taxon>
    </lineage>
</organism>